<keyword evidence="2" id="KW-1185">Reference proteome</keyword>
<accession>A0ABQ3F8Z5</accession>
<dbReference type="RefSeq" id="WP_189380358.1">
    <property type="nucleotide sequence ID" value="NZ_BMYI01000002.1"/>
</dbReference>
<sequence length="55" mass="5976">MTLEQLQDAVLSDPGAARLLEATAALPFHDDATAAIRSRVARAWEDPELLISTEK</sequence>
<dbReference type="Proteomes" id="UP000658305">
    <property type="component" value="Unassembled WGS sequence"/>
</dbReference>
<organism evidence="1 2">
    <name type="scientific">Gemmobacter nanjingensis</name>
    <dbReference type="NCBI Taxonomy" id="488454"/>
    <lineage>
        <taxon>Bacteria</taxon>
        <taxon>Pseudomonadati</taxon>
        <taxon>Pseudomonadota</taxon>
        <taxon>Alphaproteobacteria</taxon>
        <taxon>Rhodobacterales</taxon>
        <taxon>Paracoccaceae</taxon>
        <taxon>Gemmobacter</taxon>
    </lineage>
</organism>
<evidence type="ECO:0000313" key="1">
    <source>
        <dbReference type="EMBL" id="GHC14302.1"/>
    </source>
</evidence>
<evidence type="ECO:0000313" key="2">
    <source>
        <dbReference type="Proteomes" id="UP000658305"/>
    </source>
</evidence>
<comment type="caution">
    <text evidence="1">The sequence shown here is derived from an EMBL/GenBank/DDBJ whole genome shotgun (WGS) entry which is preliminary data.</text>
</comment>
<reference evidence="2" key="1">
    <citation type="journal article" date="2019" name="Int. J. Syst. Evol. Microbiol.">
        <title>The Global Catalogue of Microorganisms (GCM) 10K type strain sequencing project: providing services to taxonomists for standard genome sequencing and annotation.</title>
        <authorList>
            <consortium name="The Broad Institute Genomics Platform"/>
            <consortium name="The Broad Institute Genome Sequencing Center for Infectious Disease"/>
            <person name="Wu L."/>
            <person name="Ma J."/>
        </authorList>
    </citation>
    <scope>NUCLEOTIDE SEQUENCE [LARGE SCALE GENOMIC DNA]</scope>
    <source>
        <strain evidence="2">KCTC 23298</strain>
    </source>
</reference>
<proteinExistence type="predicted"/>
<name>A0ABQ3F8Z5_9RHOB</name>
<gene>
    <name evidence="1" type="ORF">GCM10007291_09850</name>
</gene>
<dbReference type="EMBL" id="BMYI01000002">
    <property type="protein sequence ID" value="GHC14302.1"/>
    <property type="molecule type" value="Genomic_DNA"/>
</dbReference>
<protein>
    <submittedName>
        <fullName evidence="1">Uncharacterized protein</fullName>
    </submittedName>
</protein>